<gene>
    <name evidence="1" type="ORF">K3G42_020407</name>
</gene>
<keyword evidence="2" id="KW-1185">Reference proteome</keyword>
<evidence type="ECO:0000313" key="1">
    <source>
        <dbReference type="EMBL" id="KAH7995034.1"/>
    </source>
</evidence>
<sequence>MDRCLPNYCEHGGECSQSWNSFYCSCANTGYTGATCHSSNRHGRFFPKILFPQPHQRQGDLKCGRHSLIVRPGYCVGVHSMENEVLSFLANVDIAVRLIEVFRGNLGNMNYYVEYEYTNRMYCRMMLLKSVS</sequence>
<name>A0ACB8ERB1_9SAUR</name>
<dbReference type="Proteomes" id="UP000827872">
    <property type="component" value="Linkage Group LG07"/>
</dbReference>
<protein>
    <submittedName>
        <fullName evidence="1">Uncharacterized protein</fullName>
    </submittedName>
</protein>
<accession>A0ACB8ERB1</accession>
<evidence type="ECO:0000313" key="2">
    <source>
        <dbReference type="Proteomes" id="UP000827872"/>
    </source>
</evidence>
<reference evidence="1" key="1">
    <citation type="submission" date="2021-08" db="EMBL/GenBank/DDBJ databases">
        <title>The first chromosome-level gecko genome reveals the dynamic sex chromosomes of Neotropical dwarf geckos (Sphaerodactylidae: Sphaerodactylus).</title>
        <authorList>
            <person name="Pinto B.J."/>
            <person name="Keating S.E."/>
            <person name="Gamble T."/>
        </authorList>
    </citation>
    <scope>NUCLEOTIDE SEQUENCE</scope>
    <source>
        <strain evidence="1">TG3544</strain>
    </source>
</reference>
<dbReference type="EMBL" id="CM037620">
    <property type="protein sequence ID" value="KAH7995034.1"/>
    <property type="molecule type" value="Genomic_DNA"/>
</dbReference>
<comment type="caution">
    <text evidence="1">The sequence shown here is derived from an EMBL/GenBank/DDBJ whole genome shotgun (WGS) entry which is preliminary data.</text>
</comment>
<organism evidence="1 2">
    <name type="scientific">Sphaerodactylus townsendi</name>
    <dbReference type="NCBI Taxonomy" id="933632"/>
    <lineage>
        <taxon>Eukaryota</taxon>
        <taxon>Metazoa</taxon>
        <taxon>Chordata</taxon>
        <taxon>Craniata</taxon>
        <taxon>Vertebrata</taxon>
        <taxon>Euteleostomi</taxon>
        <taxon>Lepidosauria</taxon>
        <taxon>Squamata</taxon>
        <taxon>Bifurcata</taxon>
        <taxon>Gekkota</taxon>
        <taxon>Sphaerodactylidae</taxon>
        <taxon>Sphaerodactylus</taxon>
    </lineage>
</organism>
<proteinExistence type="predicted"/>